<protein>
    <recommendedName>
        <fullName evidence="3">Phosphatase</fullName>
    </recommendedName>
</protein>
<evidence type="ECO:0008006" key="3">
    <source>
        <dbReference type="Google" id="ProtNLM"/>
    </source>
</evidence>
<evidence type="ECO:0000313" key="1">
    <source>
        <dbReference type="EMBL" id="PIU10570.1"/>
    </source>
</evidence>
<comment type="caution">
    <text evidence="1">The sequence shown here is derived from an EMBL/GenBank/DDBJ whole genome shotgun (WGS) entry which is preliminary data.</text>
</comment>
<dbReference type="Proteomes" id="UP000230586">
    <property type="component" value="Unassembled WGS sequence"/>
</dbReference>
<dbReference type="Gene3D" id="3.20.20.140">
    <property type="entry name" value="Metal-dependent hydrolases"/>
    <property type="match status" value="1"/>
</dbReference>
<dbReference type="InterPro" id="IPR016195">
    <property type="entry name" value="Pol/histidinol_Pase-like"/>
</dbReference>
<dbReference type="GO" id="GO:0004534">
    <property type="term" value="F:5'-3' RNA exonuclease activity"/>
    <property type="evidence" value="ECO:0007669"/>
    <property type="project" value="TreeGrafter"/>
</dbReference>
<accession>A0A2M6XSG0</accession>
<dbReference type="SUPFAM" id="SSF89550">
    <property type="entry name" value="PHP domain-like"/>
    <property type="match status" value="1"/>
</dbReference>
<evidence type="ECO:0000313" key="2">
    <source>
        <dbReference type="Proteomes" id="UP000230586"/>
    </source>
</evidence>
<dbReference type="PANTHER" id="PTHR42924">
    <property type="entry name" value="EXONUCLEASE"/>
    <property type="match status" value="1"/>
</dbReference>
<proteinExistence type="predicted"/>
<dbReference type="EMBL" id="PEXX01000042">
    <property type="protein sequence ID" value="PIU10570.1"/>
    <property type="molecule type" value="Genomic_DNA"/>
</dbReference>
<reference evidence="2" key="1">
    <citation type="submission" date="2017-09" db="EMBL/GenBank/DDBJ databases">
        <title>Depth-based differentiation of microbial function through sediment-hosted aquifers and enrichment of novel symbionts in the deep terrestrial subsurface.</title>
        <authorList>
            <person name="Probst A.J."/>
            <person name="Ladd B."/>
            <person name="Jarett J.K."/>
            <person name="Geller-Mcgrath D.E."/>
            <person name="Sieber C.M.K."/>
            <person name="Emerson J.B."/>
            <person name="Anantharaman K."/>
            <person name="Thomas B.C."/>
            <person name="Malmstrom R."/>
            <person name="Stieglmeier M."/>
            <person name="Klingl A."/>
            <person name="Woyke T."/>
            <person name="Ryan C.M."/>
            <person name="Banfield J.F."/>
        </authorList>
    </citation>
    <scope>NUCLEOTIDE SEQUENCE [LARGE SCALE GENOMIC DNA]</scope>
</reference>
<sequence>KKYYLGARQTIKMIHNAGGIAILAHPKSKTSEFSYSEKHLRQLLKLKFDGIEVYSSGNTREEIAKLKRLAKKFNILTSAGSDYHGYDDQFPLGICNAGKYVEGKMCKKLLIKLS</sequence>
<name>A0A2M6XSG0_9BACT</name>
<dbReference type="GO" id="GO:0035312">
    <property type="term" value="F:5'-3' DNA exonuclease activity"/>
    <property type="evidence" value="ECO:0007669"/>
    <property type="project" value="TreeGrafter"/>
</dbReference>
<dbReference type="InterPro" id="IPR052018">
    <property type="entry name" value="PHP_domain"/>
</dbReference>
<organism evidence="1 2">
    <name type="scientific">Candidatus Kuenenbacteria bacterium CG08_land_8_20_14_0_20_37_23</name>
    <dbReference type="NCBI Taxonomy" id="1974617"/>
    <lineage>
        <taxon>Bacteria</taxon>
        <taxon>Candidatus Kueneniibacteriota</taxon>
    </lineage>
</organism>
<dbReference type="AlphaFoldDB" id="A0A2M6XSG0"/>
<dbReference type="PANTHER" id="PTHR42924:SF3">
    <property type="entry name" value="POLYMERASE_HISTIDINOL PHOSPHATASE N-TERMINAL DOMAIN-CONTAINING PROTEIN"/>
    <property type="match status" value="1"/>
</dbReference>
<feature type="non-terminal residue" evidence="1">
    <location>
        <position position="1"/>
    </location>
</feature>
<gene>
    <name evidence="1" type="ORF">COT27_02465</name>
</gene>